<evidence type="ECO:0000313" key="2">
    <source>
        <dbReference type="Proteomes" id="UP000295418"/>
    </source>
</evidence>
<dbReference type="Proteomes" id="UP000295418">
    <property type="component" value="Unassembled WGS sequence"/>
</dbReference>
<evidence type="ECO:0000313" key="1">
    <source>
        <dbReference type="EMBL" id="TCZ79901.1"/>
    </source>
</evidence>
<dbReference type="Pfam" id="PF06108">
    <property type="entry name" value="DUF952"/>
    <property type="match status" value="1"/>
</dbReference>
<sequence>MIYHIIERDTWKVVRTSSSYSPSSIEQEGFIHCSTREQVIPVANSLYLGKHNLLLLGIMEELVQSKVVYEDLYNLNQLYPHIYGALNLDAVSNIYQLQIDADGRFMDNFSEWDGN</sequence>
<keyword evidence="2" id="KW-1185">Reference proteome</keyword>
<organism evidence="1 2">
    <name type="scientific">Paenibacillus albiflavus</name>
    <dbReference type="NCBI Taxonomy" id="2545760"/>
    <lineage>
        <taxon>Bacteria</taxon>
        <taxon>Bacillati</taxon>
        <taxon>Bacillota</taxon>
        <taxon>Bacilli</taxon>
        <taxon>Bacillales</taxon>
        <taxon>Paenibacillaceae</taxon>
        <taxon>Paenibacillus</taxon>
    </lineage>
</organism>
<dbReference type="OrthoDB" id="5638018at2"/>
<proteinExistence type="predicted"/>
<dbReference type="EMBL" id="SKFG01000002">
    <property type="protein sequence ID" value="TCZ79901.1"/>
    <property type="molecule type" value="Genomic_DNA"/>
</dbReference>
<dbReference type="RefSeq" id="WP_132416546.1">
    <property type="nucleotide sequence ID" value="NZ_SKFG01000002.1"/>
</dbReference>
<gene>
    <name evidence="1" type="ORF">E0485_03265</name>
</gene>
<reference evidence="1 2" key="1">
    <citation type="submission" date="2019-03" db="EMBL/GenBank/DDBJ databases">
        <authorList>
            <person name="Kim M.K.M."/>
        </authorList>
    </citation>
    <scope>NUCLEOTIDE SEQUENCE [LARGE SCALE GENOMIC DNA]</scope>
    <source>
        <strain evidence="1 2">18JY21-1</strain>
    </source>
</reference>
<dbReference type="PANTHER" id="PTHR34129:SF1">
    <property type="entry name" value="DUF952 DOMAIN-CONTAINING PROTEIN"/>
    <property type="match status" value="1"/>
</dbReference>
<name>A0A4R4EN20_9BACL</name>
<dbReference type="SUPFAM" id="SSF56399">
    <property type="entry name" value="ADP-ribosylation"/>
    <property type="match status" value="1"/>
</dbReference>
<dbReference type="PANTHER" id="PTHR34129">
    <property type="entry name" value="BLR1139 PROTEIN"/>
    <property type="match status" value="1"/>
</dbReference>
<comment type="caution">
    <text evidence="1">The sequence shown here is derived from an EMBL/GenBank/DDBJ whole genome shotgun (WGS) entry which is preliminary data.</text>
</comment>
<accession>A0A4R4EN20</accession>
<dbReference type="Gene3D" id="3.20.170.20">
    <property type="entry name" value="Protein of unknown function DUF952"/>
    <property type="match status" value="1"/>
</dbReference>
<dbReference type="AlphaFoldDB" id="A0A4R4EN20"/>
<protein>
    <submittedName>
        <fullName evidence="1">DUF952 domain-containing protein</fullName>
    </submittedName>
</protein>
<dbReference type="InterPro" id="IPR009297">
    <property type="entry name" value="DUF952"/>
</dbReference>